<organism evidence="2 3">
    <name type="scientific">Schleiferilactobacillus perolens DSM 12744</name>
    <dbReference type="NCBI Taxonomy" id="1423792"/>
    <lineage>
        <taxon>Bacteria</taxon>
        <taxon>Bacillati</taxon>
        <taxon>Bacillota</taxon>
        <taxon>Bacilli</taxon>
        <taxon>Lactobacillales</taxon>
        <taxon>Lactobacillaceae</taxon>
        <taxon>Schleiferilactobacillus</taxon>
    </lineage>
</organism>
<evidence type="ECO:0000313" key="2">
    <source>
        <dbReference type="EMBL" id="KRL12797.1"/>
    </source>
</evidence>
<dbReference type="Proteomes" id="UP000051330">
    <property type="component" value="Unassembled WGS sequence"/>
</dbReference>
<keyword evidence="1" id="KW-0472">Membrane</keyword>
<gene>
    <name evidence="2" type="ORF">FD09_GL002784</name>
</gene>
<feature type="transmembrane region" description="Helical" evidence="1">
    <location>
        <begin position="14"/>
        <end position="39"/>
    </location>
</feature>
<dbReference type="STRING" id="1423792.FD09_GL002784"/>
<feature type="transmembrane region" description="Helical" evidence="1">
    <location>
        <begin position="99"/>
        <end position="120"/>
    </location>
</feature>
<proteinExistence type="predicted"/>
<feature type="transmembrane region" description="Helical" evidence="1">
    <location>
        <begin position="67"/>
        <end position="87"/>
    </location>
</feature>
<keyword evidence="3" id="KW-1185">Reference proteome</keyword>
<name>A0A0R1MX31_9LACO</name>
<sequence>MVDRKKEMASVEQLIGVILRIGVIISAIVIAVGLLALFLEGGSGYPNDQVPLGFRAIFQGVIQLKPFAIIMLGLFCLILTPVLRVAVSIYAFIVERDSLYVAITSIVLVILVIAMVIGYAGK</sequence>
<evidence type="ECO:0000313" key="3">
    <source>
        <dbReference type="Proteomes" id="UP000051330"/>
    </source>
</evidence>
<dbReference type="RefSeq" id="WP_057820403.1">
    <property type="nucleotide sequence ID" value="NZ_AZEC01000006.1"/>
</dbReference>
<reference evidence="2 3" key="1">
    <citation type="journal article" date="2015" name="Genome Announc.">
        <title>Expanding the biotechnology potential of lactobacilli through comparative genomics of 213 strains and associated genera.</title>
        <authorList>
            <person name="Sun Z."/>
            <person name="Harris H.M."/>
            <person name="McCann A."/>
            <person name="Guo C."/>
            <person name="Argimon S."/>
            <person name="Zhang W."/>
            <person name="Yang X."/>
            <person name="Jeffery I.B."/>
            <person name="Cooney J.C."/>
            <person name="Kagawa T.F."/>
            <person name="Liu W."/>
            <person name="Song Y."/>
            <person name="Salvetti E."/>
            <person name="Wrobel A."/>
            <person name="Rasinkangas P."/>
            <person name="Parkhill J."/>
            <person name="Rea M.C."/>
            <person name="O'Sullivan O."/>
            <person name="Ritari J."/>
            <person name="Douillard F.P."/>
            <person name="Paul Ross R."/>
            <person name="Yang R."/>
            <person name="Briner A.E."/>
            <person name="Felis G.E."/>
            <person name="de Vos W.M."/>
            <person name="Barrangou R."/>
            <person name="Klaenhammer T.R."/>
            <person name="Caufield P.W."/>
            <person name="Cui Y."/>
            <person name="Zhang H."/>
            <person name="O'Toole P.W."/>
        </authorList>
    </citation>
    <scope>NUCLEOTIDE SEQUENCE [LARGE SCALE GENOMIC DNA]</scope>
    <source>
        <strain evidence="2 3">DSM 12744</strain>
    </source>
</reference>
<dbReference type="AlphaFoldDB" id="A0A0R1MX31"/>
<keyword evidence="1" id="KW-0812">Transmembrane</keyword>
<protein>
    <recommendedName>
        <fullName evidence="4">Integral membrane protein</fullName>
    </recommendedName>
</protein>
<accession>A0A0R1MX31</accession>
<dbReference type="Pfam" id="PF07843">
    <property type="entry name" value="DUF1634"/>
    <property type="match status" value="1"/>
</dbReference>
<dbReference type="InterPro" id="IPR012861">
    <property type="entry name" value="DUF1634"/>
</dbReference>
<comment type="caution">
    <text evidence="2">The sequence shown here is derived from an EMBL/GenBank/DDBJ whole genome shotgun (WGS) entry which is preliminary data.</text>
</comment>
<dbReference type="PATRIC" id="fig|1423792.3.peg.2844"/>
<keyword evidence="1" id="KW-1133">Transmembrane helix</keyword>
<evidence type="ECO:0008006" key="4">
    <source>
        <dbReference type="Google" id="ProtNLM"/>
    </source>
</evidence>
<dbReference type="OrthoDB" id="1682804at2"/>
<dbReference type="EMBL" id="AZEC01000006">
    <property type="protein sequence ID" value="KRL12797.1"/>
    <property type="molecule type" value="Genomic_DNA"/>
</dbReference>
<evidence type="ECO:0000256" key="1">
    <source>
        <dbReference type="SAM" id="Phobius"/>
    </source>
</evidence>